<dbReference type="InParanoid" id="A0A6P8IRP2"/>
<gene>
    <name evidence="2" type="primary">LOC116304039</name>
</gene>
<dbReference type="Proteomes" id="UP000515163">
    <property type="component" value="Unplaced"/>
</dbReference>
<dbReference type="RefSeq" id="XP_031569547.1">
    <property type="nucleotide sequence ID" value="XM_031713687.1"/>
</dbReference>
<accession>A0A6P8IRP2</accession>
<dbReference type="KEGG" id="aten:116304039"/>
<organism evidence="1 2">
    <name type="scientific">Actinia tenebrosa</name>
    <name type="common">Australian red waratah sea anemone</name>
    <dbReference type="NCBI Taxonomy" id="6105"/>
    <lineage>
        <taxon>Eukaryota</taxon>
        <taxon>Metazoa</taxon>
        <taxon>Cnidaria</taxon>
        <taxon>Anthozoa</taxon>
        <taxon>Hexacorallia</taxon>
        <taxon>Actiniaria</taxon>
        <taxon>Actiniidae</taxon>
        <taxon>Actinia</taxon>
    </lineage>
</organism>
<keyword evidence="1" id="KW-1185">Reference proteome</keyword>
<evidence type="ECO:0000313" key="1">
    <source>
        <dbReference type="Proteomes" id="UP000515163"/>
    </source>
</evidence>
<name>A0A6P8IRP2_ACTTE</name>
<dbReference type="GeneID" id="116304039"/>
<protein>
    <submittedName>
        <fullName evidence="2">Uncharacterized protein LOC116304039</fullName>
    </submittedName>
</protein>
<dbReference type="OrthoDB" id="10270162at2759"/>
<proteinExistence type="predicted"/>
<reference evidence="2" key="1">
    <citation type="submission" date="2025-08" db="UniProtKB">
        <authorList>
            <consortium name="RefSeq"/>
        </authorList>
    </citation>
    <scope>IDENTIFICATION</scope>
    <source>
        <tissue evidence="2">Tentacle</tissue>
    </source>
</reference>
<sequence>MNYLTRKNFVVGFLALLAASYIFVLKLGQDINNHLATELQSSNTDVHRENFTPTQSPQISTLPLDQVTQDLSHIPQNPVIPLGKTQIFTENQSESYIKFSGMDLPREGDFPCADSLARGSCLIQRKKMSDFELFCDRIGPYCKGFVLKKDTDHHQTFAYFKRKLGDLKPNKNTDLFVKREFLVKKDRIKY</sequence>
<dbReference type="AlphaFoldDB" id="A0A6P8IRP2"/>
<evidence type="ECO:0000313" key="2">
    <source>
        <dbReference type="RefSeq" id="XP_031569547.1"/>
    </source>
</evidence>